<organism evidence="2 3">
    <name type="scientific">Paractinoplanes ovalisporus</name>
    <dbReference type="NCBI Taxonomy" id="2810368"/>
    <lineage>
        <taxon>Bacteria</taxon>
        <taxon>Bacillati</taxon>
        <taxon>Actinomycetota</taxon>
        <taxon>Actinomycetes</taxon>
        <taxon>Micromonosporales</taxon>
        <taxon>Micromonosporaceae</taxon>
        <taxon>Paractinoplanes</taxon>
    </lineage>
</organism>
<dbReference type="InterPro" id="IPR050248">
    <property type="entry name" value="Polysacc_deacetylase_ArnD"/>
</dbReference>
<dbReference type="Proteomes" id="UP000632138">
    <property type="component" value="Unassembled WGS sequence"/>
</dbReference>
<dbReference type="InterPro" id="IPR002509">
    <property type="entry name" value="NODB_dom"/>
</dbReference>
<feature type="domain" description="NodB homology" evidence="1">
    <location>
        <begin position="32"/>
        <end position="210"/>
    </location>
</feature>
<keyword evidence="3" id="KW-1185">Reference proteome</keyword>
<comment type="caution">
    <text evidence="2">The sequence shown here is derived from an EMBL/GenBank/DDBJ whole genome shotgun (WGS) entry which is preliminary data.</text>
</comment>
<evidence type="ECO:0000259" key="1">
    <source>
        <dbReference type="PROSITE" id="PS51677"/>
    </source>
</evidence>
<dbReference type="RefSeq" id="WP_203382312.1">
    <property type="nucleotide sequence ID" value="NZ_JAENHP010000023.1"/>
</dbReference>
<name>A0ABS2AQF1_9ACTN</name>
<reference evidence="2 3" key="1">
    <citation type="submission" date="2021-01" db="EMBL/GenBank/DDBJ databases">
        <title>Actinoplanes sp. nov. LDG1-06 isolated from lichen.</title>
        <authorList>
            <person name="Saeng-In P."/>
            <person name="Phongsopitanun W."/>
            <person name="Kanchanasin P."/>
            <person name="Yuki M."/>
            <person name="Kudo T."/>
            <person name="Ohkuma M."/>
            <person name="Tanasupawat S."/>
        </authorList>
    </citation>
    <scope>NUCLEOTIDE SEQUENCE [LARGE SCALE GENOMIC DNA]</scope>
    <source>
        <strain evidence="2 3">LDG1-06</strain>
    </source>
</reference>
<dbReference type="PROSITE" id="PS51677">
    <property type="entry name" value="NODB"/>
    <property type="match status" value="1"/>
</dbReference>
<dbReference type="EMBL" id="JAENHP010000023">
    <property type="protein sequence ID" value="MBM2622044.1"/>
    <property type="molecule type" value="Genomic_DNA"/>
</dbReference>
<evidence type="ECO:0000313" key="3">
    <source>
        <dbReference type="Proteomes" id="UP000632138"/>
    </source>
</evidence>
<dbReference type="SUPFAM" id="SSF88713">
    <property type="entry name" value="Glycoside hydrolase/deacetylase"/>
    <property type="match status" value="1"/>
</dbReference>
<accession>A0ABS2AQF1</accession>
<sequence length="217" mass="23632">MGLFLQWREPAARALSRVMPGDVLWFADTEEPVFALTFDDGPHPRTTPQLLDVLRRHRARATFFLVGERVAAHPELVGPIVAEGHEVANHLMRDERSVLVPDDQFRRDLAETTRLLTPYGKVRWFRPGSGFYTPRMLRSAADQGLRAVLGTLVAGNTGGPGDEAIAGGLFTSIRPGSIVVLHEGTDKRQGVVATTDELLTALATRGLTAVTVSDLTG</sequence>
<dbReference type="Gene3D" id="3.20.20.370">
    <property type="entry name" value="Glycoside hydrolase/deacetylase"/>
    <property type="match status" value="1"/>
</dbReference>
<gene>
    <name evidence="2" type="ORF">JIG36_41730</name>
</gene>
<evidence type="ECO:0000313" key="2">
    <source>
        <dbReference type="EMBL" id="MBM2622044.1"/>
    </source>
</evidence>
<protein>
    <submittedName>
        <fullName evidence="2">Polysaccharide deacetylase family protein</fullName>
    </submittedName>
</protein>
<proteinExistence type="predicted"/>
<dbReference type="InterPro" id="IPR011330">
    <property type="entry name" value="Glyco_hydro/deAcase_b/a-brl"/>
</dbReference>
<dbReference type="Pfam" id="PF01522">
    <property type="entry name" value="Polysacc_deac_1"/>
    <property type="match status" value="1"/>
</dbReference>
<dbReference type="PANTHER" id="PTHR10587:SF137">
    <property type="entry name" value="4-DEOXY-4-FORMAMIDO-L-ARABINOSE-PHOSPHOUNDECAPRENOL DEFORMYLASE ARND-RELATED"/>
    <property type="match status" value="1"/>
</dbReference>
<dbReference type="PANTHER" id="PTHR10587">
    <property type="entry name" value="GLYCOSYL TRANSFERASE-RELATED"/>
    <property type="match status" value="1"/>
</dbReference>